<organism evidence="2 3">
    <name type="scientific">Lautropia mirabilis ATCC 51599</name>
    <dbReference type="NCBI Taxonomy" id="887898"/>
    <lineage>
        <taxon>Bacteria</taxon>
        <taxon>Pseudomonadati</taxon>
        <taxon>Pseudomonadota</taxon>
        <taxon>Betaproteobacteria</taxon>
        <taxon>Burkholderiales</taxon>
        <taxon>Burkholderiaceae</taxon>
        <taxon>Lautropia</taxon>
    </lineage>
</organism>
<gene>
    <name evidence="2" type="ORF">HMPREF0551_1999</name>
</gene>
<proteinExistence type="predicted"/>
<dbReference type="Proteomes" id="UP000011021">
    <property type="component" value="Unassembled WGS sequence"/>
</dbReference>
<dbReference type="EMBL" id="AEQP01000022">
    <property type="protein sequence ID" value="EFV93884.1"/>
    <property type="molecule type" value="Genomic_DNA"/>
</dbReference>
<name>E7RZ85_9BURK</name>
<dbReference type="HOGENOM" id="CLU_072495_2_0_4"/>
<dbReference type="STRING" id="887898.HMPREF0551_1999"/>
<evidence type="ECO:0000313" key="2">
    <source>
        <dbReference type="EMBL" id="EFV93884.1"/>
    </source>
</evidence>
<evidence type="ECO:0000256" key="1">
    <source>
        <dbReference type="SAM" id="MobiDB-lite"/>
    </source>
</evidence>
<feature type="compositionally biased region" description="Low complexity" evidence="1">
    <location>
        <begin position="157"/>
        <end position="174"/>
    </location>
</feature>
<dbReference type="NCBIfam" id="NF043076">
    <property type="entry name" value="PHA_gran_PhaM"/>
    <property type="match status" value="1"/>
</dbReference>
<feature type="region of interest" description="Disordered" evidence="1">
    <location>
        <begin position="1"/>
        <end position="21"/>
    </location>
</feature>
<dbReference type="RefSeq" id="WP_005674367.1">
    <property type="nucleotide sequence ID" value="NZ_CP146288.1"/>
</dbReference>
<feature type="region of interest" description="Disordered" evidence="1">
    <location>
        <begin position="107"/>
        <end position="131"/>
    </location>
</feature>
<feature type="region of interest" description="Disordered" evidence="1">
    <location>
        <begin position="157"/>
        <end position="207"/>
    </location>
</feature>
<evidence type="ECO:0000313" key="3">
    <source>
        <dbReference type="Proteomes" id="UP000011021"/>
    </source>
</evidence>
<protein>
    <submittedName>
        <fullName evidence="2">Uncharacterized protein</fullName>
    </submittedName>
</protein>
<sequence>MTRMKDIPAGAGQSSDPLSSFNIPGNMFNPLESFNQAWRTMQTASSLPPTMSVADLEKRIAELRTVEQWLNLNLGMLRTSIQTLEVQKGTLQALSSLSALMSPDAAQAAMGSSPGHAAAGPDSATGAMDTAQQLSKQWWDVLQAQLAQLSGMTGLQPGAAAPAAADTPKDASAPSEHDARAAASARASTRPRSRPLRRSTGPKPQEP</sequence>
<accession>E7RZ85</accession>
<keyword evidence="3" id="KW-1185">Reference proteome</keyword>
<feature type="compositionally biased region" description="Polar residues" evidence="1">
    <location>
        <begin position="12"/>
        <end position="21"/>
    </location>
</feature>
<dbReference type="eggNOG" id="ENOG50337T3">
    <property type="taxonomic scope" value="Bacteria"/>
</dbReference>
<comment type="caution">
    <text evidence="2">The sequence shown here is derived from an EMBL/GenBank/DDBJ whole genome shotgun (WGS) entry which is preliminary data.</text>
</comment>
<dbReference type="InterPro" id="IPR050026">
    <property type="entry name" value="PHA_gran_PhaM_N"/>
</dbReference>
<dbReference type="AlphaFoldDB" id="E7RZ85"/>
<reference evidence="2 3" key="1">
    <citation type="submission" date="2010-12" db="EMBL/GenBank/DDBJ databases">
        <authorList>
            <person name="Muzny D."/>
            <person name="Qin X."/>
            <person name="Deng J."/>
            <person name="Jiang H."/>
            <person name="Liu Y."/>
            <person name="Qu J."/>
            <person name="Song X.-Z."/>
            <person name="Zhang L."/>
            <person name="Thornton R."/>
            <person name="Coyle M."/>
            <person name="Francisco L."/>
            <person name="Jackson L."/>
            <person name="Javaid M."/>
            <person name="Korchina V."/>
            <person name="Kovar C."/>
            <person name="Mata R."/>
            <person name="Mathew T."/>
            <person name="Ngo R."/>
            <person name="Nguyen L."/>
            <person name="Nguyen N."/>
            <person name="Okwuonu G."/>
            <person name="Ongeri F."/>
            <person name="Pham C."/>
            <person name="Simmons D."/>
            <person name="Wilczek-Boney K."/>
            <person name="Hale W."/>
            <person name="Jakkamsetti A."/>
            <person name="Pham P."/>
            <person name="Ruth R."/>
            <person name="San Lucas F."/>
            <person name="Warren J."/>
            <person name="Zhang J."/>
            <person name="Zhao Z."/>
            <person name="Zhou C."/>
            <person name="Zhu D."/>
            <person name="Lee S."/>
            <person name="Bess C."/>
            <person name="Blankenburg K."/>
            <person name="Forbes L."/>
            <person name="Fu Q."/>
            <person name="Gubbala S."/>
            <person name="Hirani K."/>
            <person name="Jayaseelan J.C."/>
            <person name="Lara F."/>
            <person name="Munidasa M."/>
            <person name="Palculict T."/>
            <person name="Patil S."/>
            <person name="Pu L.-L."/>
            <person name="Saada N."/>
            <person name="Tang L."/>
            <person name="Weissenberger G."/>
            <person name="Zhu Y."/>
            <person name="Hemphill L."/>
            <person name="Shang Y."/>
            <person name="Youmans B."/>
            <person name="Ayvaz T."/>
            <person name="Ross M."/>
            <person name="Santibanez J."/>
            <person name="Aqrawi P."/>
            <person name="Gross S."/>
            <person name="Joshi V."/>
            <person name="Fowler G."/>
            <person name="Nazareth L."/>
            <person name="Reid J."/>
            <person name="Worley K."/>
            <person name="Petrosino J."/>
            <person name="Highlander S."/>
            <person name="Gibbs R."/>
        </authorList>
    </citation>
    <scope>NUCLEOTIDE SEQUENCE [LARGE SCALE GENOMIC DNA]</scope>
    <source>
        <strain evidence="2 3">ATCC 51599</strain>
    </source>
</reference>